<dbReference type="PANTHER" id="PTHR33542">
    <property type="entry name" value="SIROHYDROCHLORIN FERROCHELATASE, CHLOROPLASTIC"/>
    <property type="match status" value="1"/>
</dbReference>
<dbReference type="CDD" id="cd03416">
    <property type="entry name" value="CbiX_SirB_N"/>
    <property type="match status" value="1"/>
</dbReference>
<organism evidence="1 2">
    <name type="scientific">Tessaracoccus flavus</name>
    <dbReference type="NCBI Taxonomy" id="1610493"/>
    <lineage>
        <taxon>Bacteria</taxon>
        <taxon>Bacillati</taxon>
        <taxon>Actinomycetota</taxon>
        <taxon>Actinomycetes</taxon>
        <taxon>Propionibacteriales</taxon>
        <taxon>Propionibacteriaceae</taxon>
        <taxon>Tessaracoccus</taxon>
    </lineage>
</organism>
<dbReference type="SUPFAM" id="SSF53800">
    <property type="entry name" value="Chelatase"/>
    <property type="match status" value="1"/>
</dbReference>
<dbReference type="AlphaFoldDB" id="A0A1Q2CGJ7"/>
<dbReference type="InterPro" id="IPR050963">
    <property type="entry name" value="Sirohydro_Cobaltochel/CbiX"/>
</dbReference>
<proteinExistence type="predicted"/>
<name>A0A1Q2CGJ7_9ACTN</name>
<dbReference type="Proteomes" id="UP000188324">
    <property type="component" value="Chromosome"/>
</dbReference>
<dbReference type="STRING" id="1610493.RPIT_10880"/>
<dbReference type="GO" id="GO:0016829">
    <property type="term" value="F:lyase activity"/>
    <property type="evidence" value="ECO:0007669"/>
    <property type="project" value="InterPro"/>
</dbReference>
<evidence type="ECO:0000313" key="1">
    <source>
        <dbReference type="EMBL" id="AQP45236.1"/>
    </source>
</evidence>
<dbReference type="InterPro" id="IPR002762">
    <property type="entry name" value="CbiX-like"/>
</dbReference>
<keyword evidence="2" id="KW-1185">Reference proteome</keyword>
<dbReference type="Pfam" id="PF01903">
    <property type="entry name" value="CbiX"/>
    <property type="match status" value="2"/>
</dbReference>
<accession>A0A1Q2CGJ7</accession>
<reference evidence="1 2" key="1">
    <citation type="journal article" date="2016" name="Int. J. Syst. Evol. Microbiol.">
        <title>Tessaracoccus flavus sp. nov., isolated from the drainage system of a lindane-producing factory.</title>
        <authorList>
            <person name="Kumari R."/>
            <person name="Singh P."/>
            <person name="Schumann P."/>
            <person name="Lal R."/>
        </authorList>
    </citation>
    <scope>NUCLEOTIDE SEQUENCE [LARGE SCALE GENOMIC DNA]</scope>
    <source>
        <strain evidence="1 2">RP1T</strain>
    </source>
</reference>
<gene>
    <name evidence="1" type="ORF">RPIT_10880</name>
</gene>
<protein>
    <submittedName>
        <fullName evidence="1">Uncharacterized protein</fullName>
    </submittedName>
</protein>
<dbReference type="RefSeq" id="WP_077343099.1">
    <property type="nucleotide sequence ID" value="NZ_CP019605.1"/>
</dbReference>
<dbReference type="EMBL" id="CP019605">
    <property type="protein sequence ID" value="AQP45236.1"/>
    <property type="molecule type" value="Genomic_DNA"/>
</dbReference>
<dbReference type="Gene3D" id="3.40.50.1400">
    <property type="match status" value="2"/>
</dbReference>
<dbReference type="PANTHER" id="PTHR33542:SF5">
    <property type="entry name" value="FERROCHELATASE CHE1"/>
    <property type="match status" value="1"/>
</dbReference>
<evidence type="ECO:0000313" key="2">
    <source>
        <dbReference type="Proteomes" id="UP000188324"/>
    </source>
</evidence>
<dbReference type="KEGG" id="tfl:RPIT_10880"/>
<sequence length="229" mass="23721">MKPALVVCAHGTDDPDGRATVVAIAEAAAGRLPDVTVEVAYVDVQEPKLDAVVDRLVAAGEHVVVVPILLTLGFHTEVDVQEAIADHPGRAVSTGPLGPDPRLADALVDRLREARVPEDTAVVVGVAGSSRPEAAEVGRGVARSVQSRWSGPVTVGFLAVAEPSVPDAVAAARSTGPVALASYLIGRGFFQRKLAKAGGDFLAEPLGDHPGLVDVVVDRYRSGCRHLTV</sequence>